<organism evidence="2 3">
    <name type="scientific">Phormidesmis priestleyi Ana</name>
    <dbReference type="NCBI Taxonomy" id="1666911"/>
    <lineage>
        <taxon>Bacteria</taxon>
        <taxon>Bacillati</taxon>
        <taxon>Cyanobacteriota</taxon>
        <taxon>Cyanophyceae</taxon>
        <taxon>Leptolyngbyales</taxon>
        <taxon>Leptolyngbyaceae</taxon>
        <taxon>Phormidesmis</taxon>
    </lineage>
</organism>
<dbReference type="Proteomes" id="UP000050465">
    <property type="component" value="Unassembled WGS sequence"/>
</dbReference>
<dbReference type="EMBL" id="LJZR01000022">
    <property type="protein sequence ID" value="KPQ34219.1"/>
    <property type="molecule type" value="Genomic_DNA"/>
</dbReference>
<dbReference type="Pfam" id="PF00300">
    <property type="entry name" value="His_Phos_1"/>
    <property type="match status" value="1"/>
</dbReference>
<feature type="binding site" evidence="1">
    <location>
        <position position="58"/>
    </location>
    <ligand>
        <name>substrate</name>
    </ligand>
</feature>
<dbReference type="SMART" id="SM00855">
    <property type="entry name" value="PGAM"/>
    <property type="match status" value="1"/>
</dbReference>
<comment type="caution">
    <text evidence="2">The sequence shown here is derived from an EMBL/GenBank/DDBJ whole genome shotgun (WGS) entry which is preliminary data.</text>
</comment>
<gene>
    <name evidence="2" type="primary">sixA</name>
    <name evidence="2" type="ORF">HLUCCA11_15835</name>
</gene>
<reference evidence="2 3" key="1">
    <citation type="submission" date="2015-09" db="EMBL/GenBank/DDBJ databases">
        <title>Identification and resolution of microdiversity through metagenomic sequencing of parallel consortia.</title>
        <authorList>
            <person name="Nelson W.C."/>
            <person name="Romine M.F."/>
            <person name="Lindemann S.R."/>
        </authorList>
    </citation>
    <scope>NUCLEOTIDE SEQUENCE [LARGE SCALE GENOMIC DNA]</scope>
    <source>
        <strain evidence="2">Ana</strain>
    </source>
</reference>
<dbReference type="STRING" id="1666911.HLUCCA11_15835"/>
<dbReference type="PATRIC" id="fig|1666911.3.peg.826"/>
<dbReference type="InterPro" id="IPR029033">
    <property type="entry name" value="His_PPase_superfam"/>
</dbReference>
<evidence type="ECO:0000256" key="1">
    <source>
        <dbReference type="PIRSR" id="PIRSR613078-2"/>
    </source>
</evidence>
<accession>A0A0P7YUG3</accession>
<dbReference type="Gene3D" id="3.40.50.1240">
    <property type="entry name" value="Phosphoglycerate mutase-like"/>
    <property type="match status" value="1"/>
</dbReference>
<dbReference type="InterPro" id="IPR013078">
    <property type="entry name" value="His_Pase_superF_clade-1"/>
</dbReference>
<name>A0A0P7YUG3_9CYAN</name>
<evidence type="ECO:0000313" key="3">
    <source>
        <dbReference type="Proteomes" id="UP000050465"/>
    </source>
</evidence>
<protein>
    <submittedName>
        <fullName evidence="2">Phosphohistidine phosphatase SixA</fullName>
    </submittedName>
</protein>
<proteinExistence type="predicted"/>
<dbReference type="CDD" id="cd07067">
    <property type="entry name" value="HP_PGM_like"/>
    <property type="match status" value="1"/>
</dbReference>
<dbReference type="PANTHER" id="PTHR47623:SF1">
    <property type="entry name" value="OS09G0287300 PROTEIN"/>
    <property type="match status" value="1"/>
</dbReference>
<evidence type="ECO:0000313" key="2">
    <source>
        <dbReference type="EMBL" id="KPQ34219.1"/>
    </source>
</evidence>
<dbReference type="AlphaFoldDB" id="A0A0P7YUG3"/>
<sequence length="164" mass="18234">MKKLHLIRHAKSSWADSAIADIDRPLNQRGLAACKIMAPQIVKAGCRFEAVFCSPALRAQSTIEQINQALSPQNITWQVDPDLYTFEAQALLRWCHRLNDDLSEVVIVGHNNALTDLINQLGDQPIENLPTCGYAQLAFSGSTWQSLKANSGELVSFLKPKMFN</sequence>
<dbReference type="PANTHER" id="PTHR47623">
    <property type="entry name" value="OS09G0287300 PROTEIN"/>
    <property type="match status" value="1"/>
</dbReference>
<dbReference type="SUPFAM" id="SSF53254">
    <property type="entry name" value="Phosphoglycerate mutase-like"/>
    <property type="match status" value="1"/>
</dbReference>